<protein>
    <submittedName>
        <fullName evidence="1">Uncharacterized protein</fullName>
    </submittedName>
</protein>
<proteinExistence type="predicted"/>
<sequence length="218" mass="24351">MGQIISSNGQNVHFKSSLTRSHPVRAYAHKRVSLVPSASIRTSLSLVLVTRSPNSFTLSSRPSCQDKYLSWSRRHEIYASVQVSFASPFQKAFFGLTERSQRDEKRAGYCGVHPPRTRLHLNRPTRAGNDAHAIIHTVRATRVRTECVPSKQVHNRVLDSVSETMSINALCNPRPISFPAVASAHSGHHPSTDRPAQFNLVTRALDLRRPTRRGRTGL</sequence>
<gene>
    <name evidence="1" type="ORF">PXEA_LOCUS2517</name>
</gene>
<accession>A0A3S4ZQ18</accession>
<organism evidence="1 2">
    <name type="scientific">Protopolystoma xenopodis</name>
    <dbReference type="NCBI Taxonomy" id="117903"/>
    <lineage>
        <taxon>Eukaryota</taxon>
        <taxon>Metazoa</taxon>
        <taxon>Spiralia</taxon>
        <taxon>Lophotrochozoa</taxon>
        <taxon>Platyhelminthes</taxon>
        <taxon>Monogenea</taxon>
        <taxon>Polyopisthocotylea</taxon>
        <taxon>Polystomatidea</taxon>
        <taxon>Polystomatidae</taxon>
        <taxon>Protopolystoma</taxon>
    </lineage>
</organism>
<keyword evidence="2" id="KW-1185">Reference proteome</keyword>
<reference evidence="1" key="1">
    <citation type="submission" date="2018-11" db="EMBL/GenBank/DDBJ databases">
        <authorList>
            <consortium name="Pathogen Informatics"/>
        </authorList>
    </citation>
    <scope>NUCLEOTIDE SEQUENCE</scope>
</reference>
<evidence type="ECO:0000313" key="2">
    <source>
        <dbReference type="Proteomes" id="UP000784294"/>
    </source>
</evidence>
<name>A0A3S4ZQ18_9PLAT</name>
<dbReference type="Proteomes" id="UP000784294">
    <property type="component" value="Unassembled WGS sequence"/>
</dbReference>
<evidence type="ECO:0000313" key="1">
    <source>
        <dbReference type="EMBL" id="VEL09077.1"/>
    </source>
</evidence>
<dbReference type="AlphaFoldDB" id="A0A3S4ZQ18"/>
<dbReference type="EMBL" id="CAAALY010005401">
    <property type="protein sequence ID" value="VEL09077.1"/>
    <property type="molecule type" value="Genomic_DNA"/>
</dbReference>
<comment type="caution">
    <text evidence="1">The sequence shown here is derived from an EMBL/GenBank/DDBJ whole genome shotgun (WGS) entry which is preliminary data.</text>
</comment>